<feature type="compositionally biased region" description="Basic residues" evidence="1">
    <location>
        <begin position="1"/>
        <end position="25"/>
    </location>
</feature>
<feature type="region of interest" description="Disordered" evidence="1">
    <location>
        <begin position="1"/>
        <end position="67"/>
    </location>
</feature>
<dbReference type="EMBL" id="KR029592">
    <property type="protein sequence ID" value="AKH47366.1"/>
    <property type="molecule type" value="Genomic_DNA"/>
</dbReference>
<sequence>MGTKKKTPRKTPAKVKAKTSRKKPGTKPQPQTKYKATDKTRLTRKPKKVVKKKAKRKAKPKKDAGVMGRPTDYQDFYPLQVRHFLLLNSSALDSDIANYFEVCEKTINNWKIEHPDFLQSIREGKTTADMSIANSLFNRANGMTLLKKVPFKLKTTHYSDTGKKIKEEERVEIVEVPEEIAPDVSAQKHWLNNRSDNWNQKKENPLGDKVPFVGMTVTPPEGAVK</sequence>
<proteinExistence type="predicted"/>
<evidence type="ECO:0000313" key="2">
    <source>
        <dbReference type="EMBL" id="AKH47366.1"/>
    </source>
</evidence>
<feature type="compositionally biased region" description="Basic residues" evidence="1">
    <location>
        <begin position="42"/>
        <end position="60"/>
    </location>
</feature>
<accession>A0A0F7L8N4</accession>
<evidence type="ECO:0008006" key="3">
    <source>
        <dbReference type="Google" id="ProtNLM"/>
    </source>
</evidence>
<reference evidence="2" key="2">
    <citation type="submission" date="2015-03" db="EMBL/GenBank/DDBJ databases">
        <authorList>
            <person name="Chow C.-E.T."/>
            <person name="Winget D.M."/>
            <person name="White R.A.III."/>
            <person name="Hallam S.J."/>
            <person name="Suttle C.A."/>
        </authorList>
    </citation>
    <scope>NUCLEOTIDE SEQUENCE</scope>
    <source>
        <strain evidence="2">H4084972</strain>
    </source>
</reference>
<reference evidence="2" key="1">
    <citation type="journal article" date="2015" name="Front. Microbiol.">
        <title>Combining genomic sequencing methods to explore viral diversity and reveal potential virus-host interactions.</title>
        <authorList>
            <person name="Chow C.E."/>
            <person name="Winget D.M."/>
            <person name="White R.A.III."/>
            <person name="Hallam S.J."/>
            <person name="Suttle C.A."/>
        </authorList>
    </citation>
    <scope>NUCLEOTIDE SEQUENCE</scope>
    <source>
        <strain evidence="2">H4084972</strain>
    </source>
</reference>
<name>A0A0F7L8N4_9VIRU</name>
<protein>
    <recommendedName>
        <fullName evidence="3">Terminase small subunit</fullName>
    </recommendedName>
</protein>
<organism evidence="2">
    <name type="scientific">uncultured marine virus</name>
    <dbReference type="NCBI Taxonomy" id="186617"/>
    <lineage>
        <taxon>Viruses</taxon>
        <taxon>environmental samples</taxon>
    </lineage>
</organism>
<feature type="region of interest" description="Disordered" evidence="1">
    <location>
        <begin position="193"/>
        <end position="225"/>
    </location>
</feature>
<evidence type="ECO:0000256" key="1">
    <source>
        <dbReference type="SAM" id="MobiDB-lite"/>
    </source>
</evidence>